<dbReference type="EMBL" id="FONA01000017">
    <property type="protein sequence ID" value="SFE71932.1"/>
    <property type="molecule type" value="Genomic_DNA"/>
</dbReference>
<dbReference type="AlphaFoldDB" id="A0A1I2CUS1"/>
<evidence type="ECO:0000256" key="1">
    <source>
        <dbReference type="SAM" id="SignalP"/>
    </source>
</evidence>
<dbReference type="OrthoDB" id="9758448at2"/>
<gene>
    <name evidence="2" type="ORF">SAMN05444380_11713</name>
</gene>
<keyword evidence="1" id="KW-0732">Signal</keyword>
<dbReference type="InParanoid" id="A0A1I2CUS1"/>
<feature type="signal peptide" evidence="1">
    <location>
        <begin position="1"/>
        <end position="22"/>
    </location>
</feature>
<dbReference type="STRING" id="385682.SAMN05444380_11713"/>
<feature type="chain" id="PRO_5010304089" description="PorV/PorQ family protein" evidence="1">
    <location>
        <begin position="23"/>
        <end position="277"/>
    </location>
</feature>
<name>A0A1I2CUS1_9BACT</name>
<accession>A0A1I2CUS1</accession>
<evidence type="ECO:0000313" key="2">
    <source>
        <dbReference type="EMBL" id="SFE71932.1"/>
    </source>
</evidence>
<dbReference type="Proteomes" id="UP000181976">
    <property type="component" value="Unassembled WGS sequence"/>
</dbReference>
<evidence type="ECO:0008006" key="4">
    <source>
        <dbReference type="Google" id="ProtNLM"/>
    </source>
</evidence>
<sequence length="277" mass="30517">MFRKFYVFGLLVNLTVSSFTQAYEFPSPSTKALGLSGASDSTAWALFSNPAGIYHFNKVVTGIGYHNAYQLKALSAQSAFCIIPSSLIKLGLAYSKYGENLYNIQNLSATFARALSPDLQFGFRFEYFLRRIQNHSKVGALIVDAGFRYKAYHNVDVAVSVNNPARQGFADEYNEQILPTSIAVACISKLSDEFYLTLDILQRSDYSTMVYAFGLNAQVHRMVEFCGAISAKPLRLAIGTNISWNNIEVKIAGNHHDTLGLSTNVGITYCFGGSKGK</sequence>
<keyword evidence="3" id="KW-1185">Reference proteome</keyword>
<protein>
    <recommendedName>
        <fullName evidence="4">PorV/PorQ family protein</fullName>
    </recommendedName>
</protein>
<organism evidence="2 3">
    <name type="scientific">Thermophagus xiamenensis</name>
    <dbReference type="NCBI Taxonomy" id="385682"/>
    <lineage>
        <taxon>Bacteria</taxon>
        <taxon>Pseudomonadati</taxon>
        <taxon>Bacteroidota</taxon>
        <taxon>Bacteroidia</taxon>
        <taxon>Marinilabiliales</taxon>
        <taxon>Marinilabiliaceae</taxon>
        <taxon>Thermophagus</taxon>
    </lineage>
</organism>
<evidence type="ECO:0000313" key="3">
    <source>
        <dbReference type="Proteomes" id="UP000181976"/>
    </source>
</evidence>
<reference evidence="2 3" key="1">
    <citation type="submission" date="2016-10" db="EMBL/GenBank/DDBJ databases">
        <authorList>
            <person name="de Groot N.N."/>
        </authorList>
    </citation>
    <scope>NUCLEOTIDE SEQUENCE [LARGE SCALE GENOMIC DNA]</scope>
    <source>
        <strain evidence="2 3">DSM 19012</strain>
    </source>
</reference>
<dbReference type="eggNOG" id="COG1555">
    <property type="taxonomic scope" value="Bacteria"/>
</dbReference>
<dbReference type="RefSeq" id="WP_010527672.1">
    <property type="nucleotide sequence ID" value="NZ_AFSL01000060.1"/>
</dbReference>
<proteinExistence type="predicted"/>